<dbReference type="RefSeq" id="XP_044549374.1">
    <property type="nucleotide sequence ID" value="XM_044693997.1"/>
</dbReference>
<keyword evidence="2" id="KW-1133">Transmembrane helix</keyword>
<evidence type="ECO:0000256" key="2">
    <source>
        <dbReference type="SAM" id="Phobius"/>
    </source>
</evidence>
<dbReference type="EMBL" id="PYSW02000020">
    <property type="protein sequence ID" value="KAG2383695.1"/>
    <property type="molecule type" value="Genomic_DNA"/>
</dbReference>
<accession>A0AA88GNJ2</accession>
<proteinExistence type="predicted"/>
<dbReference type="Proteomes" id="UP000816034">
    <property type="component" value="Unassembled WGS sequence"/>
</dbReference>
<dbReference type="GeneID" id="68096821"/>
<feature type="compositionally biased region" description="Acidic residues" evidence="1">
    <location>
        <begin position="310"/>
        <end position="323"/>
    </location>
</feature>
<keyword evidence="4" id="KW-1185">Reference proteome</keyword>
<sequence length="588" mass="67524">MNNNPFFNPIATTNNNQQEEAVLKDIALFDVVGCLEQRWKDHNYHIYDCGRERLISEDDDEKRIEKYVEEQYSNDCGLAKQWIKNDLKKQKKQQKVRDTTCRHGELDLSLLSTLDENVKFDILEFIPTYSKWKAFIQEGKQAKYLDVIKFPRINDNDSNQGTFQKEVMSAHEYRLDLPFITFHKMRLICKRFNTRMMRRILQTTELIVCNFSFTIITYFATFLRMQRLFKENNDKLPTDSIYLYSDQMLLSINFQNTPSQPTITLALSQPSPPLYTSAFSDGFSPFPYPLLPINTGLNYPAHANCINENDTDEEEAEEGDSDNETTSFWNGNVPPPNAININNILYGNSLYSLPNFNNDRTNNLPHDSDTNELTPKFELKPRTPMYFPFDNHAFVPFQENRVGQLYYALEPLVCSSFIGENTTLQSLIIMAAQPGMSVTTNLFPYLKALKNLMIWGSGPRCDISSSYVQQVVMINMDCDNACELFPNAKIITQYVTSGGLSDTSNHSIIQKKDASELIDVLQSMESRIVMKLMDENGYPQQIVLTMGASELFLSSVIRLAAEKSIQRTKSFVTYLIKDLRSGVPNSQK</sequence>
<evidence type="ECO:0000256" key="1">
    <source>
        <dbReference type="SAM" id="MobiDB-lite"/>
    </source>
</evidence>
<reference evidence="3 4" key="1">
    <citation type="journal article" date="2018" name="BMC Genomics">
        <title>The genome of Naegleria lovaniensis, the basis for a comparative approach to unravel pathogenicity factors of the human pathogenic amoeba N. fowleri.</title>
        <authorList>
            <person name="Liechti N."/>
            <person name="Schurch N."/>
            <person name="Bruggmann R."/>
            <person name="Wittwer M."/>
        </authorList>
    </citation>
    <scope>NUCLEOTIDE SEQUENCE [LARGE SCALE GENOMIC DNA]</scope>
    <source>
        <strain evidence="3 4">ATCC 30569</strain>
    </source>
</reference>
<keyword evidence="2" id="KW-0472">Membrane</keyword>
<feature type="transmembrane region" description="Helical" evidence="2">
    <location>
        <begin position="200"/>
        <end position="223"/>
    </location>
</feature>
<gene>
    <name evidence="3" type="ORF">C9374_004366</name>
</gene>
<evidence type="ECO:0000313" key="3">
    <source>
        <dbReference type="EMBL" id="KAG2383695.1"/>
    </source>
</evidence>
<feature type="region of interest" description="Disordered" evidence="1">
    <location>
        <begin position="310"/>
        <end position="332"/>
    </location>
</feature>
<evidence type="ECO:0000313" key="4">
    <source>
        <dbReference type="Proteomes" id="UP000816034"/>
    </source>
</evidence>
<organism evidence="3 4">
    <name type="scientific">Naegleria lovaniensis</name>
    <name type="common">Amoeba</name>
    <dbReference type="NCBI Taxonomy" id="51637"/>
    <lineage>
        <taxon>Eukaryota</taxon>
        <taxon>Discoba</taxon>
        <taxon>Heterolobosea</taxon>
        <taxon>Tetramitia</taxon>
        <taxon>Eutetramitia</taxon>
        <taxon>Vahlkampfiidae</taxon>
        <taxon>Naegleria</taxon>
    </lineage>
</organism>
<comment type="caution">
    <text evidence="3">The sequence shown here is derived from an EMBL/GenBank/DDBJ whole genome shotgun (WGS) entry which is preliminary data.</text>
</comment>
<dbReference type="AlphaFoldDB" id="A0AA88GNJ2"/>
<keyword evidence="2" id="KW-0812">Transmembrane</keyword>
<name>A0AA88GNJ2_NAELO</name>
<protein>
    <submittedName>
        <fullName evidence="3">Uncharacterized protein</fullName>
    </submittedName>
</protein>